<reference evidence="2" key="2">
    <citation type="submission" date="2022-12" db="EMBL/GenBank/DDBJ databases">
        <title>Comparative genomics of Legionella pneumophila isolates from the West Bank and Germany support molecular epidemiology of Legionnaires disease.</title>
        <authorList>
            <person name="Zayed A.R."/>
            <person name="Bitar D.M."/>
            <person name="Steinert M."/>
            <person name="Lueck C."/>
            <person name="Brettar I."/>
            <person name="Hoefle M.G."/>
            <person name="Bunk B."/>
        </authorList>
    </citation>
    <scope>NUCLEOTIDE SEQUENCE</scope>
    <source>
        <strain evidence="2">H23</strain>
    </source>
</reference>
<name>A0A128UL24_LEGPN</name>
<keyword evidence="1" id="KW-0732">Signal</keyword>
<proteinExistence type="predicted"/>
<dbReference type="AlphaFoldDB" id="A0A128UL24"/>
<evidence type="ECO:0000313" key="3">
    <source>
        <dbReference type="EMBL" id="STX79345.1"/>
    </source>
</evidence>
<dbReference type="OMA" id="CCSTFAS"/>
<dbReference type="InterPro" id="IPR011250">
    <property type="entry name" value="OMP/PagP_B-barrel"/>
</dbReference>
<dbReference type="eggNOG" id="ENOG5031EIY">
    <property type="taxonomic scope" value="Bacteria"/>
</dbReference>
<gene>
    <name evidence="3" type="ORF">NCTC12000_01334</name>
    <name evidence="2" type="ORF">O6C86_06295</name>
</gene>
<reference evidence="3 4" key="1">
    <citation type="submission" date="2018-06" db="EMBL/GenBank/DDBJ databases">
        <authorList>
            <consortium name="Pathogen Informatics"/>
            <person name="Doyle S."/>
        </authorList>
    </citation>
    <scope>NUCLEOTIDE SEQUENCE [LARGE SCALE GENOMIC DNA]</scope>
    <source>
        <strain evidence="3 4">NCTC12000</strain>
    </source>
</reference>
<protein>
    <submittedName>
        <fullName evidence="3">OmpA-like transmembrane domain protein</fullName>
    </submittedName>
    <submittedName>
        <fullName evidence="2">Outer membrane beta-barrel protein</fullName>
    </submittedName>
</protein>
<sequence length="243" mass="26041">MKKFILFPLISALSSTFVHAGGMGDSNSCCSTFVSLEGGYTWSSIDGYNFTIVGTNNTLTSTEDKQGYSGRLAVGVLSMIDDQYGFTGEVGWGYYGRTTINPSVAGALGQVPAALTIKHTLSGFDALLGVTYFQNYFSWSAKAGALIQNMQVDTSAFFTPQIFPIVDNFDMKTNRTAVLPAAKLGVAYNFDSNWAITGSYLFALGANPGTTATFNPNTLRASLSIDDENPMMNAILFGVQYTA</sequence>
<dbReference type="EMBL" id="JAPXIC010000040">
    <property type="protein sequence ID" value="MCZ4718824.1"/>
    <property type="molecule type" value="Genomic_DNA"/>
</dbReference>
<evidence type="ECO:0000313" key="2">
    <source>
        <dbReference type="EMBL" id="MCZ4718824.1"/>
    </source>
</evidence>
<keyword evidence="3" id="KW-0472">Membrane</keyword>
<dbReference type="EMBL" id="UGOL01000001">
    <property type="protein sequence ID" value="STX79345.1"/>
    <property type="molecule type" value="Genomic_DNA"/>
</dbReference>
<feature type="signal peptide" evidence="1">
    <location>
        <begin position="1"/>
        <end position="20"/>
    </location>
</feature>
<organism evidence="3 4">
    <name type="scientific">Legionella pneumophila</name>
    <dbReference type="NCBI Taxonomy" id="446"/>
    <lineage>
        <taxon>Bacteria</taxon>
        <taxon>Pseudomonadati</taxon>
        <taxon>Pseudomonadota</taxon>
        <taxon>Gammaproteobacteria</taxon>
        <taxon>Legionellales</taxon>
        <taxon>Legionellaceae</taxon>
        <taxon>Legionella</taxon>
    </lineage>
</organism>
<dbReference type="RefSeq" id="WP_011213518.1">
    <property type="nucleotide sequence ID" value="NZ_BAZA01000225.1"/>
</dbReference>
<keyword evidence="3" id="KW-0812">Transmembrane</keyword>
<feature type="chain" id="PRO_5014245270" evidence="1">
    <location>
        <begin position="21"/>
        <end position="243"/>
    </location>
</feature>
<dbReference type="SUPFAM" id="SSF56925">
    <property type="entry name" value="OMPA-like"/>
    <property type="match status" value="1"/>
</dbReference>
<dbReference type="Proteomes" id="UP000254631">
    <property type="component" value="Unassembled WGS sequence"/>
</dbReference>
<evidence type="ECO:0000313" key="4">
    <source>
        <dbReference type="Proteomes" id="UP000254631"/>
    </source>
</evidence>
<accession>A0A128UL24</accession>
<evidence type="ECO:0000256" key="1">
    <source>
        <dbReference type="SAM" id="SignalP"/>
    </source>
</evidence>
<dbReference type="Proteomes" id="UP001071279">
    <property type="component" value="Unassembled WGS sequence"/>
</dbReference>